<gene>
    <name evidence="1" type="ORF">DHETER_LOCUS21</name>
</gene>
<reference evidence="1" key="1">
    <citation type="submission" date="2021-06" db="EMBL/GenBank/DDBJ databases">
        <authorList>
            <person name="Kallberg Y."/>
            <person name="Tangrot J."/>
            <person name="Rosling A."/>
        </authorList>
    </citation>
    <scope>NUCLEOTIDE SEQUENCE</scope>
    <source>
        <strain evidence="1">IL203A</strain>
    </source>
</reference>
<keyword evidence="2" id="KW-1185">Reference proteome</keyword>
<evidence type="ECO:0000313" key="1">
    <source>
        <dbReference type="EMBL" id="CAG8437602.1"/>
    </source>
</evidence>
<protein>
    <submittedName>
        <fullName evidence="1">14386_t:CDS:1</fullName>
    </submittedName>
</protein>
<dbReference type="EMBL" id="CAJVPU010000007">
    <property type="protein sequence ID" value="CAG8437602.1"/>
    <property type="molecule type" value="Genomic_DNA"/>
</dbReference>
<sequence>MCWCWGNWWNRGAFNENDNIIVYIDLLLEAIKKLPNLGPETIREIDEVLASLINDFNHSEPISKKIESLVAQCKKFADNDKLKPLKEANDKLKTQNADLLADNKTLTDQNKKLSDKNAKLQDDNNKLTFENLNYEDTLKKVNTDANLTLDYFAAKYDKDDKIEEKMKLIVYWTEKLFEVKPIETRRKK</sequence>
<name>A0ACA9JUX5_9GLOM</name>
<evidence type="ECO:0000313" key="2">
    <source>
        <dbReference type="Proteomes" id="UP000789702"/>
    </source>
</evidence>
<dbReference type="Proteomes" id="UP000789702">
    <property type="component" value="Unassembled WGS sequence"/>
</dbReference>
<comment type="caution">
    <text evidence="1">The sequence shown here is derived from an EMBL/GenBank/DDBJ whole genome shotgun (WGS) entry which is preliminary data.</text>
</comment>
<organism evidence="1 2">
    <name type="scientific">Dentiscutata heterogama</name>
    <dbReference type="NCBI Taxonomy" id="1316150"/>
    <lineage>
        <taxon>Eukaryota</taxon>
        <taxon>Fungi</taxon>
        <taxon>Fungi incertae sedis</taxon>
        <taxon>Mucoromycota</taxon>
        <taxon>Glomeromycotina</taxon>
        <taxon>Glomeromycetes</taxon>
        <taxon>Diversisporales</taxon>
        <taxon>Gigasporaceae</taxon>
        <taxon>Dentiscutata</taxon>
    </lineage>
</organism>
<accession>A0ACA9JUX5</accession>
<proteinExistence type="predicted"/>